<dbReference type="RefSeq" id="WP_158050420.1">
    <property type="nucleotide sequence ID" value="NZ_WAJR01000040.1"/>
</dbReference>
<dbReference type="AlphaFoldDB" id="A0A6N6NIX1"/>
<reference evidence="3 4" key="1">
    <citation type="submission" date="2019-09" db="EMBL/GenBank/DDBJ databases">
        <title>Whole genome shotgun sequencing (WGS) of Ellagibacter isourolithinifaciens DSM 104140(T) and Adlercreutzia muris DSM 29508(T).</title>
        <authorList>
            <person name="Stoll D.A."/>
            <person name="Danylec N."/>
            <person name="Huch M."/>
        </authorList>
    </citation>
    <scope>NUCLEOTIDE SEQUENCE [LARGE SCALE GENOMIC DNA]</scope>
    <source>
        <strain evidence="3 4">DSM 104140</strain>
    </source>
</reference>
<evidence type="ECO:0000313" key="4">
    <source>
        <dbReference type="Proteomes" id="UP000468668"/>
    </source>
</evidence>
<dbReference type="GO" id="GO:0006402">
    <property type="term" value="P:mRNA catabolic process"/>
    <property type="evidence" value="ECO:0007669"/>
    <property type="project" value="TreeGrafter"/>
</dbReference>
<evidence type="ECO:0000313" key="3">
    <source>
        <dbReference type="EMBL" id="KAB1635979.1"/>
    </source>
</evidence>
<organism evidence="3 4">
    <name type="scientific">Ellagibacter isourolithinifaciens</name>
    <dbReference type="NCBI Taxonomy" id="2137581"/>
    <lineage>
        <taxon>Bacteria</taxon>
        <taxon>Bacillati</taxon>
        <taxon>Actinomycetota</taxon>
        <taxon>Coriobacteriia</taxon>
        <taxon>Eggerthellales</taxon>
        <taxon>Eggerthellaceae</taxon>
        <taxon>Ellagibacter</taxon>
    </lineage>
</organism>
<dbReference type="Proteomes" id="UP000468668">
    <property type="component" value="Unassembled WGS sequence"/>
</dbReference>
<dbReference type="PANTHER" id="PTHR40588">
    <property type="entry name" value="MRNA INTERFERASE TOXIN YAFQ"/>
    <property type="match status" value="1"/>
</dbReference>
<dbReference type="GeneID" id="98658790"/>
<dbReference type="EMBL" id="WAJR01000040">
    <property type="protein sequence ID" value="KAB1635979.1"/>
    <property type="molecule type" value="Genomic_DNA"/>
</dbReference>
<dbReference type="InterPro" id="IPR007712">
    <property type="entry name" value="RelE/ParE_toxin"/>
</dbReference>
<dbReference type="OrthoDB" id="3174887at2"/>
<dbReference type="InterPro" id="IPR035093">
    <property type="entry name" value="RelE/ParE_toxin_dom_sf"/>
</dbReference>
<keyword evidence="4" id="KW-1185">Reference proteome</keyword>
<keyword evidence="1" id="KW-1277">Toxin-antitoxin system</keyword>
<evidence type="ECO:0000256" key="2">
    <source>
        <dbReference type="PIRSR" id="PIRSR006156-1"/>
    </source>
</evidence>
<protein>
    <submittedName>
        <fullName evidence="3">Type II toxin-antitoxin system YafQ family toxin</fullName>
    </submittedName>
</protein>
<accession>A0A6N6NIX1</accession>
<dbReference type="SUPFAM" id="SSF143011">
    <property type="entry name" value="RelE-like"/>
    <property type="match status" value="1"/>
</dbReference>
<name>A0A6N6NIX1_9ACTN</name>
<dbReference type="GO" id="GO:0006415">
    <property type="term" value="P:translational termination"/>
    <property type="evidence" value="ECO:0007669"/>
    <property type="project" value="TreeGrafter"/>
</dbReference>
<feature type="active site" description="Proton donor" evidence="2">
    <location>
        <position position="94"/>
    </location>
</feature>
<sequence length="99" mass="11537">MSRLTADFSAAFSRDLKKKAKRRNWDLAELQKLIDLVLENIPESLETLKRRHNMHRLSGSWAGRNECYVANSGDWLVIWSANDEVAFFERTGGHDELFR</sequence>
<evidence type="ECO:0000256" key="1">
    <source>
        <dbReference type="ARBA" id="ARBA00022649"/>
    </source>
</evidence>
<dbReference type="GO" id="GO:0004521">
    <property type="term" value="F:RNA endonuclease activity"/>
    <property type="evidence" value="ECO:0007669"/>
    <property type="project" value="TreeGrafter"/>
</dbReference>
<proteinExistence type="predicted"/>
<comment type="caution">
    <text evidence="3">The sequence shown here is derived from an EMBL/GenBank/DDBJ whole genome shotgun (WGS) entry which is preliminary data.</text>
</comment>
<dbReference type="Pfam" id="PF15738">
    <property type="entry name" value="YafQ_toxin"/>
    <property type="match status" value="1"/>
</dbReference>
<gene>
    <name evidence="3" type="ORF">F8C90_10255</name>
</gene>
<dbReference type="PANTHER" id="PTHR40588:SF1">
    <property type="entry name" value="MRNA INTERFERASE TOXIN YAFQ"/>
    <property type="match status" value="1"/>
</dbReference>
<dbReference type="NCBIfam" id="TIGR02385">
    <property type="entry name" value="RelE_StbE"/>
    <property type="match status" value="1"/>
</dbReference>
<dbReference type="Gene3D" id="3.30.2310.20">
    <property type="entry name" value="RelE-like"/>
    <property type="match status" value="1"/>
</dbReference>
<dbReference type="PIRSF" id="PIRSF006156">
    <property type="entry name" value="YafQ"/>
    <property type="match status" value="1"/>
</dbReference>
<dbReference type="InterPro" id="IPR004386">
    <property type="entry name" value="Toxin_YafQ-like"/>
</dbReference>